<dbReference type="Proteomes" id="UP000011668">
    <property type="component" value="Unassembled WGS sequence"/>
</dbReference>
<gene>
    <name evidence="2" type="ORF">AG1IA_03233</name>
</gene>
<evidence type="ECO:0000313" key="3">
    <source>
        <dbReference type="Proteomes" id="UP000011668"/>
    </source>
</evidence>
<dbReference type="HOGENOM" id="CLU_1074348_0_0_1"/>
<dbReference type="EMBL" id="AFRT01000759">
    <property type="protein sequence ID" value="ELU42727.1"/>
    <property type="molecule type" value="Genomic_DNA"/>
</dbReference>
<name>L8X0W2_THACA</name>
<comment type="caution">
    <text evidence="2">The sequence shown here is derived from an EMBL/GenBank/DDBJ whole genome shotgun (WGS) entry which is preliminary data.</text>
</comment>
<evidence type="ECO:0000256" key="1">
    <source>
        <dbReference type="SAM" id="MobiDB-lite"/>
    </source>
</evidence>
<organism evidence="2 3">
    <name type="scientific">Thanatephorus cucumeris (strain AG1-IA)</name>
    <name type="common">Rice sheath blight fungus</name>
    <name type="synonym">Rhizoctonia solani</name>
    <dbReference type="NCBI Taxonomy" id="983506"/>
    <lineage>
        <taxon>Eukaryota</taxon>
        <taxon>Fungi</taxon>
        <taxon>Dikarya</taxon>
        <taxon>Basidiomycota</taxon>
        <taxon>Agaricomycotina</taxon>
        <taxon>Agaricomycetes</taxon>
        <taxon>Cantharellales</taxon>
        <taxon>Ceratobasidiaceae</taxon>
        <taxon>Rhizoctonia</taxon>
        <taxon>Rhizoctonia solani AG-1</taxon>
    </lineage>
</organism>
<evidence type="ECO:0000313" key="2">
    <source>
        <dbReference type="EMBL" id="ELU42727.1"/>
    </source>
</evidence>
<sequence length="259" mass="29024">MTARTLWCNDFPGFRSQVYPGHHQSQVYDRSNTGPSSSLATVVSSNFQSLLLDVQAIDPLVAVITMLANVIVVSSALRPASVKCEKLSQLLAGGALTFDTVVMLRRSAADISSPKQRSVRITRGIFRYCVIEPGALATIKLQLKVHKGKDDRPQHYQASRPIVSDANLNLFDRQKKRTTSTDLVSNIANQGASRHTLDPKHLASTTETNEMREKPSQQQRRITCRRTAPQEFIGTIKSHWPVTHLAWFYPPSFLRLDWD</sequence>
<accession>L8X0W2</accession>
<dbReference type="AlphaFoldDB" id="L8X0W2"/>
<reference evidence="2 3" key="1">
    <citation type="journal article" date="2013" name="Nat. Commun.">
        <title>The evolution and pathogenic mechanisms of the rice sheath blight pathogen.</title>
        <authorList>
            <person name="Zheng A."/>
            <person name="Lin R."/>
            <person name="Xu L."/>
            <person name="Qin P."/>
            <person name="Tang C."/>
            <person name="Ai P."/>
            <person name="Zhang D."/>
            <person name="Liu Y."/>
            <person name="Sun Z."/>
            <person name="Feng H."/>
            <person name="Wang Y."/>
            <person name="Chen Y."/>
            <person name="Liang X."/>
            <person name="Fu R."/>
            <person name="Li Q."/>
            <person name="Zhang J."/>
            <person name="Yu X."/>
            <person name="Xie Z."/>
            <person name="Ding L."/>
            <person name="Guan P."/>
            <person name="Tang J."/>
            <person name="Liang Y."/>
            <person name="Wang S."/>
            <person name="Deng Q."/>
            <person name="Li S."/>
            <person name="Zhu J."/>
            <person name="Wang L."/>
            <person name="Liu H."/>
            <person name="Li P."/>
        </authorList>
    </citation>
    <scope>NUCLEOTIDE SEQUENCE [LARGE SCALE GENOMIC DNA]</scope>
    <source>
        <strain evidence="3">AG-1 IA</strain>
    </source>
</reference>
<proteinExistence type="predicted"/>
<protein>
    <submittedName>
        <fullName evidence="2">Uncharacterized protein</fullName>
    </submittedName>
</protein>
<feature type="region of interest" description="Disordered" evidence="1">
    <location>
        <begin position="188"/>
        <end position="223"/>
    </location>
</feature>
<keyword evidence="3" id="KW-1185">Reference proteome</keyword>